<reference evidence="2" key="1">
    <citation type="journal article" date="2019" name="Plant Biotechnol. J.">
        <title>Genome sequencing of the Australian wild diploid species Gossypium australe highlights disease resistance and delayed gland morphogenesis.</title>
        <authorList>
            <person name="Cai Y."/>
            <person name="Cai X."/>
            <person name="Wang Q."/>
            <person name="Wang P."/>
            <person name="Zhang Y."/>
            <person name="Cai C."/>
            <person name="Xu Y."/>
            <person name="Wang K."/>
            <person name="Zhou Z."/>
            <person name="Wang C."/>
            <person name="Geng S."/>
            <person name="Li B."/>
            <person name="Dong Q."/>
            <person name="Hou Y."/>
            <person name="Wang H."/>
            <person name="Ai P."/>
            <person name="Liu Z."/>
            <person name="Yi F."/>
            <person name="Sun M."/>
            <person name="An G."/>
            <person name="Cheng J."/>
            <person name="Zhang Y."/>
            <person name="Shi Q."/>
            <person name="Xie Y."/>
            <person name="Shi X."/>
            <person name="Chang Y."/>
            <person name="Huang F."/>
            <person name="Chen Y."/>
            <person name="Hong S."/>
            <person name="Mi L."/>
            <person name="Sun Q."/>
            <person name="Zhang L."/>
            <person name="Zhou B."/>
            <person name="Peng R."/>
            <person name="Zhang X."/>
            <person name="Liu F."/>
        </authorList>
    </citation>
    <scope>NUCLEOTIDE SEQUENCE [LARGE SCALE GENOMIC DNA]</scope>
    <source>
        <strain evidence="2">cv. PA1801</strain>
    </source>
</reference>
<evidence type="ECO:0000313" key="1">
    <source>
        <dbReference type="EMBL" id="KAA3470873.1"/>
    </source>
</evidence>
<accession>A0A5B6VP73</accession>
<proteinExistence type="predicted"/>
<dbReference type="AlphaFoldDB" id="A0A5B6VP73"/>
<dbReference type="Proteomes" id="UP000325315">
    <property type="component" value="Unassembled WGS sequence"/>
</dbReference>
<evidence type="ECO:0000313" key="2">
    <source>
        <dbReference type="Proteomes" id="UP000325315"/>
    </source>
</evidence>
<gene>
    <name evidence="1" type="ORF">EPI10_016547</name>
</gene>
<sequence length="82" mass="9341">MNVQLQLGCDSSILAELRTKFLFLKNIRELQFDYPNSFAKRKMVESGQVAGYSIGADNKLCVKAEQQVPFGLLQSIMILEWK</sequence>
<dbReference type="EMBL" id="SMMG02000006">
    <property type="protein sequence ID" value="KAA3470873.1"/>
    <property type="molecule type" value="Genomic_DNA"/>
</dbReference>
<protein>
    <submittedName>
        <fullName evidence="1">Integrase</fullName>
    </submittedName>
</protein>
<comment type="caution">
    <text evidence="1">The sequence shown here is derived from an EMBL/GenBank/DDBJ whole genome shotgun (WGS) entry which is preliminary data.</text>
</comment>
<name>A0A5B6VP73_9ROSI</name>
<organism evidence="1 2">
    <name type="scientific">Gossypium australe</name>
    <dbReference type="NCBI Taxonomy" id="47621"/>
    <lineage>
        <taxon>Eukaryota</taxon>
        <taxon>Viridiplantae</taxon>
        <taxon>Streptophyta</taxon>
        <taxon>Embryophyta</taxon>
        <taxon>Tracheophyta</taxon>
        <taxon>Spermatophyta</taxon>
        <taxon>Magnoliopsida</taxon>
        <taxon>eudicotyledons</taxon>
        <taxon>Gunneridae</taxon>
        <taxon>Pentapetalae</taxon>
        <taxon>rosids</taxon>
        <taxon>malvids</taxon>
        <taxon>Malvales</taxon>
        <taxon>Malvaceae</taxon>
        <taxon>Malvoideae</taxon>
        <taxon>Gossypium</taxon>
    </lineage>
</organism>
<keyword evidence="2" id="KW-1185">Reference proteome</keyword>